<protein>
    <submittedName>
        <fullName evidence="2">Peroxiredoxin, Ohr subfamily</fullName>
    </submittedName>
</protein>
<sequence length="159" mass="17002">MVKREAYFDAHPIRSDTIHIQPKELAMTANAKVLVTGKTHVTAGPNGAARSRDGFLDVKLPQPHPAAENLFAAAWSACYIGAIQLAAGQRKVKLASEPEVDAEIDLNQAGSAFFLSARLNVHVPGVEREVAQELIEAAHGICPYSKAVHGNIDVTTTLV</sequence>
<dbReference type="InterPro" id="IPR036102">
    <property type="entry name" value="OsmC/Ohrsf"/>
</dbReference>
<dbReference type="Gene3D" id="3.30.300.20">
    <property type="match status" value="1"/>
</dbReference>
<dbReference type="Proteomes" id="UP000198992">
    <property type="component" value="Unassembled WGS sequence"/>
</dbReference>
<gene>
    <name evidence="2" type="ORF">SAMN05444164_0143</name>
</gene>
<reference evidence="2 3" key="1">
    <citation type="submission" date="2016-10" db="EMBL/GenBank/DDBJ databases">
        <authorList>
            <person name="de Groot N.N."/>
        </authorList>
    </citation>
    <scope>NUCLEOTIDE SEQUENCE [LARGE SCALE GENOMIC DNA]</scope>
    <source>
        <strain evidence="2 3">MT12</strain>
    </source>
</reference>
<proteinExistence type="inferred from homology"/>
<evidence type="ECO:0000313" key="2">
    <source>
        <dbReference type="EMBL" id="SEB75565.1"/>
    </source>
</evidence>
<dbReference type="PANTHER" id="PTHR33797">
    <property type="entry name" value="ORGANIC HYDROPEROXIDE RESISTANCE PROTEIN-LIKE"/>
    <property type="match status" value="1"/>
</dbReference>
<dbReference type="EMBL" id="FNTH01000001">
    <property type="protein sequence ID" value="SEB75565.1"/>
    <property type="molecule type" value="Genomic_DNA"/>
</dbReference>
<dbReference type="NCBIfam" id="TIGR03561">
    <property type="entry name" value="organ_hyd_perox"/>
    <property type="match status" value="1"/>
</dbReference>
<evidence type="ECO:0000256" key="1">
    <source>
        <dbReference type="ARBA" id="ARBA00007378"/>
    </source>
</evidence>
<organism evidence="2 3">
    <name type="scientific">Bradyrhizobium erythrophlei</name>
    <dbReference type="NCBI Taxonomy" id="1437360"/>
    <lineage>
        <taxon>Bacteria</taxon>
        <taxon>Pseudomonadati</taxon>
        <taxon>Pseudomonadota</taxon>
        <taxon>Alphaproteobacteria</taxon>
        <taxon>Hyphomicrobiales</taxon>
        <taxon>Nitrobacteraceae</taxon>
        <taxon>Bradyrhizobium</taxon>
    </lineage>
</organism>
<dbReference type="InterPro" id="IPR015946">
    <property type="entry name" value="KH_dom-like_a/b"/>
</dbReference>
<dbReference type="PANTHER" id="PTHR33797:SF2">
    <property type="entry name" value="ORGANIC HYDROPEROXIDE RESISTANCE PROTEIN-LIKE"/>
    <property type="match status" value="1"/>
</dbReference>
<dbReference type="InterPro" id="IPR019953">
    <property type="entry name" value="OHR"/>
</dbReference>
<accession>A0A1H4LZ80</accession>
<dbReference type="Pfam" id="PF02566">
    <property type="entry name" value="OsmC"/>
    <property type="match status" value="1"/>
</dbReference>
<comment type="similarity">
    <text evidence="1">Belongs to the OsmC/Ohr family.</text>
</comment>
<dbReference type="Gene3D" id="2.20.25.10">
    <property type="match status" value="1"/>
</dbReference>
<evidence type="ECO:0000313" key="3">
    <source>
        <dbReference type="Proteomes" id="UP000198992"/>
    </source>
</evidence>
<dbReference type="SUPFAM" id="SSF82784">
    <property type="entry name" value="OsmC-like"/>
    <property type="match status" value="1"/>
</dbReference>
<dbReference type="GO" id="GO:0006979">
    <property type="term" value="P:response to oxidative stress"/>
    <property type="evidence" value="ECO:0007669"/>
    <property type="project" value="InterPro"/>
</dbReference>
<name>A0A1H4LZ80_9BRAD</name>
<dbReference type="InterPro" id="IPR003718">
    <property type="entry name" value="OsmC/Ohr_fam"/>
</dbReference>
<dbReference type="AlphaFoldDB" id="A0A1H4LZ80"/>